<sequence>MENTEHIQAVLSRVQLIADISLVAQCDVDELKTAMSIIADLANGTIETREYREISDKSELVEYLKKRLEDAVF</sequence>
<organism evidence="1 2">
    <name type="scientific">Pectobacterium brasiliense</name>
    <dbReference type="NCBI Taxonomy" id="180957"/>
    <lineage>
        <taxon>Bacteria</taxon>
        <taxon>Pseudomonadati</taxon>
        <taxon>Pseudomonadota</taxon>
        <taxon>Gammaproteobacteria</taxon>
        <taxon>Enterobacterales</taxon>
        <taxon>Pectobacteriaceae</taxon>
        <taxon>Pectobacterium</taxon>
    </lineage>
</organism>
<gene>
    <name evidence="1" type="ORF">KU74_21330</name>
</gene>
<dbReference type="OrthoDB" id="6491470at2"/>
<dbReference type="AlphaFoldDB" id="A0A0M2EVL4"/>
<dbReference type="Proteomes" id="UP000029435">
    <property type="component" value="Unassembled WGS sequence"/>
</dbReference>
<reference evidence="1 2" key="1">
    <citation type="submission" date="2014-08" db="EMBL/GenBank/DDBJ databases">
        <title>Genome sequences of NCPPB Pectobacterium isolates.</title>
        <authorList>
            <person name="Glover R.H."/>
            <person name="Sapp M."/>
            <person name="Elphinstone J."/>
        </authorList>
    </citation>
    <scope>NUCLEOTIDE SEQUENCE [LARGE SCALE GENOMIC DNA]</scope>
    <source>
        <strain evidence="1 2">LMG 21372</strain>
    </source>
</reference>
<comment type="caution">
    <text evidence="1">The sequence shown here is derived from an EMBL/GenBank/DDBJ whole genome shotgun (WGS) entry which is preliminary data.</text>
</comment>
<accession>A0A0M2EVL4</accession>
<evidence type="ECO:0000313" key="1">
    <source>
        <dbReference type="EMBL" id="KGA31350.1"/>
    </source>
</evidence>
<dbReference type="RefSeq" id="WP_005967841.1">
    <property type="nucleotide sequence ID" value="NZ_JBBBQA010000020.1"/>
</dbReference>
<evidence type="ECO:0000313" key="2">
    <source>
        <dbReference type="Proteomes" id="UP000029435"/>
    </source>
</evidence>
<proteinExistence type="predicted"/>
<protein>
    <submittedName>
        <fullName evidence="1">TumA</fullName>
    </submittedName>
</protein>
<dbReference type="EMBL" id="JQOD01000012">
    <property type="protein sequence ID" value="KGA31350.1"/>
    <property type="molecule type" value="Genomic_DNA"/>
</dbReference>
<name>A0A0M2EVL4_9GAMM</name>